<evidence type="ECO:0000256" key="2">
    <source>
        <dbReference type="ARBA" id="ARBA00023002"/>
    </source>
</evidence>
<evidence type="ECO:0000313" key="4">
    <source>
        <dbReference type="Proteomes" id="UP000034774"/>
    </source>
</evidence>
<name>A0A0G0LWM3_9BACT</name>
<accession>A0A0G0LWM3</accession>
<dbReference type="Proteomes" id="UP000034774">
    <property type="component" value="Unassembled WGS sequence"/>
</dbReference>
<dbReference type="STRING" id="1618572.UT17_C0002G0083"/>
<dbReference type="Pfam" id="PF00106">
    <property type="entry name" value="adh_short"/>
    <property type="match status" value="1"/>
</dbReference>
<dbReference type="PRINTS" id="PR00081">
    <property type="entry name" value="GDHRDH"/>
</dbReference>
<evidence type="ECO:0000313" key="3">
    <source>
        <dbReference type="EMBL" id="KKQ92420.1"/>
    </source>
</evidence>
<dbReference type="CDD" id="cd05233">
    <property type="entry name" value="SDR_c"/>
    <property type="match status" value="1"/>
</dbReference>
<keyword evidence="2" id="KW-0560">Oxidoreductase</keyword>
<evidence type="ECO:0000256" key="1">
    <source>
        <dbReference type="ARBA" id="ARBA00006484"/>
    </source>
</evidence>
<dbReference type="PROSITE" id="PS00061">
    <property type="entry name" value="ADH_SHORT"/>
    <property type="match status" value="1"/>
</dbReference>
<gene>
    <name evidence="3" type="ORF">UT17_C0002G0083</name>
</gene>
<dbReference type="InterPro" id="IPR020904">
    <property type="entry name" value="Sc_DH/Rdtase_CS"/>
</dbReference>
<dbReference type="SUPFAM" id="SSF51735">
    <property type="entry name" value="NAD(P)-binding Rossmann-fold domains"/>
    <property type="match status" value="1"/>
</dbReference>
<organism evidence="3 4">
    <name type="scientific">Candidatus Woesebacteria bacterium GW2011_GWB1_39_10</name>
    <dbReference type="NCBI Taxonomy" id="1618572"/>
    <lineage>
        <taxon>Bacteria</taxon>
        <taxon>Candidatus Woeseibacteriota</taxon>
    </lineage>
</organism>
<dbReference type="PANTHER" id="PTHR44196:SF1">
    <property type="entry name" value="DEHYDROGENASE_REDUCTASE SDR FAMILY MEMBER 7B"/>
    <property type="match status" value="1"/>
</dbReference>
<dbReference type="InterPro" id="IPR036291">
    <property type="entry name" value="NAD(P)-bd_dom_sf"/>
</dbReference>
<dbReference type="GO" id="GO:0016020">
    <property type="term" value="C:membrane"/>
    <property type="evidence" value="ECO:0007669"/>
    <property type="project" value="TreeGrafter"/>
</dbReference>
<reference evidence="3 4" key="1">
    <citation type="journal article" date="2015" name="Nature">
        <title>rRNA introns, odd ribosomes, and small enigmatic genomes across a large radiation of phyla.</title>
        <authorList>
            <person name="Brown C.T."/>
            <person name="Hug L.A."/>
            <person name="Thomas B.C."/>
            <person name="Sharon I."/>
            <person name="Castelle C.J."/>
            <person name="Singh A."/>
            <person name="Wilkins M.J."/>
            <person name="Williams K.H."/>
            <person name="Banfield J.F."/>
        </authorList>
    </citation>
    <scope>NUCLEOTIDE SEQUENCE [LARGE SCALE GENOMIC DNA]</scope>
</reference>
<dbReference type="AlphaFoldDB" id="A0A0G0LWM3"/>
<dbReference type="GO" id="GO:0016491">
    <property type="term" value="F:oxidoreductase activity"/>
    <property type="evidence" value="ECO:0007669"/>
    <property type="project" value="UniProtKB-KW"/>
</dbReference>
<dbReference type="InterPro" id="IPR002347">
    <property type="entry name" value="SDR_fam"/>
</dbReference>
<proteinExistence type="inferred from homology"/>
<comment type="caution">
    <text evidence="3">The sequence shown here is derived from an EMBL/GenBank/DDBJ whole genome shotgun (WGS) entry which is preliminary data.</text>
</comment>
<dbReference type="Gene3D" id="3.40.50.720">
    <property type="entry name" value="NAD(P)-binding Rossmann-like Domain"/>
    <property type="match status" value="1"/>
</dbReference>
<comment type="similarity">
    <text evidence="1">Belongs to the short-chain dehydrogenases/reductases (SDR) family.</text>
</comment>
<dbReference type="EMBL" id="LBVU01000002">
    <property type="protein sequence ID" value="KKQ92420.1"/>
    <property type="molecule type" value="Genomic_DNA"/>
</dbReference>
<dbReference type="PANTHER" id="PTHR44196">
    <property type="entry name" value="DEHYDROGENASE/REDUCTASE SDR FAMILY MEMBER 7B"/>
    <property type="match status" value="1"/>
</dbReference>
<protein>
    <submittedName>
        <fullName evidence="3">Short-chain alcohol dehydrogenase-like protein</fullName>
    </submittedName>
</protein>
<sequence>MKTAVVIGANGGIGKELSNTLKNDGYNIISVARSSDISCDLTDYNQIEQAIGEIKKLTNKVDLLVNAAGVATYKNLSDVTNENIQEAFMVNVIAPSIFIRELSTLMTHKDALILTIGSGMGTIPSKGRSIYCSTKFAIRGLSLSLSEEYQDKYPKFCLITLGSTLTSFGPMTVEEKKKEFKKGKAYFPVEWVVNKLMEIIKGKSRSDEITLFPGEFGFGTWVKP</sequence>